<name>A0A382ILF5_9ZZZZ</name>
<sequence>MVAAVALTYPIRAGLSLSLIRPRHIVASGSRNINRVCIDYSLRPRLSSRLTPGGRTLPGKPYPFGDPDSNRIYRYSSPDSHFPKVHRRSRFGFAPAGTLSYRSFQMNEMNPHFRCHA</sequence>
<dbReference type="EMBL" id="UINC01067736">
    <property type="protein sequence ID" value="SVB99693.1"/>
    <property type="molecule type" value="Genomic_DNA"/>
</dbReference>
<organism evidence="1">
    <name type="scientific">marine metagenome</name>
    <dbReference type="NCBI Taxonomy" id="408172"/>
    <lineage>
        <taxon>unclassified sequences</taxon>
        <taxon>metagenomes</taxon>
        <taxon>ecological metagenomes</taxon>
    </lineage>
</organism>
<protein>
    <submittedName>
        <fullName evidence="1">Uncharacterized protein</fullName>
    </submittedName>
</protein>
<accession>A0A382ILF5</accession>
<gene>
    <name evidence="1" type="ORF">METZ01_LOCUS252547</name>
</gene>
<dbReference type="AlphaFoldDB" id="A0A382ILF5"/>
<evidence type="ECO:0000313" key="1">
    <source>
        <dbReference type="EMBL" id="SVB99693.1"/>
    </source>
</evidence>
<proteinExistence type="predicted"/>
<reference evidence="1" key="1">
    <citation type="submission" date="2018-05" db="EMBL/GenBank/DDBJ databases">
        <authorList>
            <person name="Lanie J.A."/>
            <person name="Ng W.-L."/>
            <person name="Kazmierczak K.M."/>
            <person name="Andrzejewski T.M."/>
            <person name="Davidsen T.M."/>
            <person name="Wayne K.J."/>
            <person name="Tettelin H."/>
            <person name="Glass J.I."/>
            <person name="Rusch D."/>
            <person name="Podicherti R."/>
            <person name="Tsui H.-C.T."/>
            <person name="Winkler M.E."/>
        </authorList>
    </citation>
    <scope>NUCLEOTIDE SEQUENCE</scope>
</reference>